<protein>
    <submittedName>
        <fullName evidence="1">Unannotated protein</fullName>
    </submittedName>
</protein>
<name>A0A6J7KC84_9ZZZZ</name>
<sequence length="59" mass="6543">MMRTDVGADAAVRTARRATNSRKMMSDRSTRVCISWLNDSGLMTRARPDVVATADTRGR</sequence>
<reference evidence="1" key="1">
    <citation type="submission" date="2020-05" db="EMBL/GenBank/DDBJ databases">
        <authorList>
            <person name="Chiriac C."/>
            <person name="Salcher M."/>
            <person name="Ghai R."/>
            <person name="Kavagutti S V."/>
        </authorList>
    </citation>
    <scope>NUCLEOTIDE SEQUENCE</scope>
</reference>
<proteinExistence type="predicted"/>
<accession>A0A6J7KC84</accession>
<gene>
    <name evidence="1" type="ORF">UFOPK3773_01526</name>
</gene>
<evidence type="ECO:0000313" key="1">
    <source>
        <dbReference type="EMBL" id="CAB4953127.1"/>
    </source>
</evidence>
<dbReference type="AlphaFoldDB" id="A0A6J7KC84"/>
<organism evidence="1">
    <name type="scientific">freshwater metagenome</name>
    <dbReference type="NCBI Taxonomy" id="449393"/>
    <lineage>
        <taxon>unclassified sequences</taxon>
        <taxon>metagenomes</taxon>
        <taxon>ecological metagenomes</taxon>
    </lineage>
</organism>
<dbReference type="EMBL" id="CAFBNF010000188">
    <property type="protein sequence ID" value="CAB4953127.1"/>
    <property type="molecule type" value="Genomic_DNA"/>
</dbReference>